<evidence type="ECO:0000313" key="1">
    <source>
        <dbReference type="EMBL" id="GAI81065.1"/>
    </source>
</evidence>
<proteinExistence type="predicted"/>
<reference evidence="1" key="1">
    <citation type="journal article" date="2014" name="Front. Microbiol.">
        <title>High frequency of phylogenetically diverse reductive dehalogenase-homologous genes in deep subseafloor sedimentary metagenomes.</title>
        <authorList>
            <person name="Kawai M."/>
            <person name="Futagami T."/>
            <person name="Toyoda A."/>
            <person name="Takaki Y."/>
            <person name="Nishi S."/>
            <person name="Hori S."/>
            <person name="Arai W."/>
            <person name="Tsubouchi T."/>
            <person name="Morono Y."/>
            <person name="Uchiyama I."/>
            <person name="Ito T."/>
            <person name="Fujiyama A."/>
            <person name="Inagaki F."/>
            <person name="Takami H."/>
        </authorList>
    </citation>
    <scope>NUCLEOTIDE SEQUENCE</scope>
    <source>
        <strain evidence="1">Expedition CK06-06</strain>
    </source>
</reference>
<name>X1T0D7_9ZZZZ</name>
<dbReference type="AlphaFoldDB" id="X1T0D7"/>
<accession>X1T0D7</accession>
<organism evidence="1">
    <name type="scientific">marine sediment metagenome</name>
    <dbReference type="NCBI Taxonomy" id="412755"/>
    <lineage>
        <taxon>unclassified sequences</taxon>
        <taxon>metagenomes</taxon>
        <taxon>ecological metagenomes</taxon>
    </lineage>
</organism>
<sequence>MEDKIVDIFEKPFRPLEALSKAELQDETQRWRNVWTWLEPETQKWLTDINKEVSVTKRNYKVIQGLMGQPHFELVSIDVEWVERIYNYSRGEATYEHKTTTVKLSEMNDFSFIHGKEVKSEQYDGKPPELTDEELDHINLQKEEVNA</sequence>
<gene>
    <name evidence="1" type="ORF">S12H4_14295</name>
</gene>
<protein>
    <submittedName>
        <fullName evidence="1">Uncharacterized protein</fullName>
    </submittedName>
</protein>
<dbReference type="EMBL" id="BARW01006812">
    <property type="protein sequence ID" value="GAI81065.1"/>
    <property type="molecule type" value="Genomic_DNA"/>
</dbReference>
<comment type="caution">
    <text evidence="1">The sequence shown here is derived from an EMBL/GenBank/DDBJ whole genome shotgun (WGS) entry which is preliminary data.</text>
</comment>